<sequence length="423" mass="47875">MHISFRCNELTDTSCVRTSSLPHQKDYMGSALSILCNVALYSDRRHIKLKAMTQDGPDRYYRAAQTLARASSILPIRDSCSLADQVPVCSAKASTIDVQPSCEMYPNTRACTNILMPSRLLPLETKKPMISTPAPDSRSLFQSYKQRIEGMQRPRYFLGDSMLLSTPRPPPTNKYLAVMEKFRKKRSLLLHESSSETFHPSGSLEEPAIKRLKLSGNDQISYAHCRSARASEMRSPHIPTNTASKIREKTTDTTRAQYLHISEYPSCTLYPVHAESTTKPDTVCKYTTTPYKKLSSTTSALKERSGAYSSVISLPYTEFGCSRKPVVTPLHPHIKLENACTASPKDLHEQSDAYDDVCDVHNLSVSSPCQKFQCVACNTNYVAHDDEEGRRCNRCKRHYLIFNMEWPVRRLYRKRGRPKQATV</sequence>
<dbReference type="AlphaFoldDB" id="A0A8H7ERW9"/>
<reference evidence="1" key="1">
    <citation type="submission" date="2020-01" db="EMBL/GenBank/DDBJ databases">
        <title>Genome Sequencing of Three Apophysomyces-Like Fungal Strains Confirms a Novel Fungal Genus in the Mucoromycota with divergent Burkholderia-like Endosymbiotic Bacteria.</title>
        <authorList>
            <person name="Stajich J.E."/>
            <person name="Macias A.M."/>
            <person name="Carter-House D."/>
            <person name="Lovett B."/>
            <person name="Kasson L.R."/>
            <person name="Berry K."/>
            <person name="Grigoriev I."/>
            <person name="Chang Y."/>
            <person name="Spatafora J."/>
            <person name="Kasson M.T."/>
        </authorList>
    </citation>
    <scope>NUCLEOTIDE SEQUENCE</scope>
    <source>
        <strain evidence="1">NRRL A-21654</strain>
    </source>
</reference>
<comment type="caution">
    <text evidence="1">The sequence shown here is derived from an EMBL/GenBank/DDBJ whole genome shotgun (WGS) entry which is preliminary data.</text>
</comment>
<proteinExistence type="predicted"/>
<accession>A0A8H7ERW9</accession>
<evidence type="ECO:0000313" key="2">
    <source>
        <dbReference type="Proteomes" id="UP000605846"/>
    </source>
</evidence>
<name>A0A8H7ERW9_9FUNG</name>
<gene>
    <name evidence="1" type="ORF">EC973_005923</name>
</gene>
<evidence type="ECO:0000313" key="1">
    <source>
        <dbReference type="EMBL" id="KAF7728519.1"/>
    </source>
</evidence>
<protein>
    <submittedName>
        <fullName evidence="1">Uncharacterized protein</fullName>
    </submittedName>
</protein>
<dbReference type="Proteomes" id="UP000605846">
    <property type="component" value="Unassembled WGS sequence"/>
</dbReference>
<dbReference type="EMBL" id="JABAYA010000035">
    <property type="protein sequence ID" value="KAF7728519.1"/>
    <property type="molecule type" value="Genomic_DNA"/>
</dbReference>
<organism evidence="1 2">
    <name type="scientific">Apophysomyces ossiformis</name>
    <dbReference type="NCBI Taxonomy" id="679940"/>
    <lineage>
        <taxon>Eukaryota</taxon>
        <taxon>Fungi</taxon>
        <taxon>Fungi incertae sedis</taxon>
        <taxon>Mucoromycota</taxon>
        <taxon>Mucoromycotina</taxon>
        <taxon>Mucoromycetes</taxon>
        <taxon>Mucorales</taxon>
        <taxon>Mucorineae</taxon>
        <taxon>Mucoraceae</taxon>
        <taxon>Apophysomyces</taxon>
    </lineage>
</organism>
<keyword evidence="2" id="KW-1185">Reference proteome</keyword>